<evidence type="ECO:0000313" key="1">
    <source>
        <dbReference type="EMBL" id="THC99786.1"/>
    </source>
</evidence>
<evidence type="ECO:0000313" key="2">
    <source>
        <dbReference type="Proteomes" id="UP000308092"/>
    </source>
</evidence>
<name>A0A4S3JWD9_9EURO</name>
<dbReference type="Proteomes" id="UP000308092">
    <property type="component" value="Unassembled WGS sequence"/>
</dbReference>
<dbReference type="VEuPathDB" id="FungiDB:EYZ11_000716"/>
<dbReference type="EMBL" id="SOSA01000011">
    <property type="protein sequence ID" value="THC99786.1"/>
    <property type="molecule type" value="Genomic_DNA"/>
</dbReference>
<gene>
    <name evidence="1" type="ORF">EYZ11_000716</name>
</gene>
<dbReference type="AlphaFoldDB" id="A0A4S3JWD9"/>
<protein>
    <submittedName>
        <fullName evidence="1">Uncharacterized protein</fullName>
    </submittedName>
</protein>
<proteinExistence type="predicted"/>
<accession>A0A4S3JWD9</accession>
<reference evidence="1 2" key="1">
    <citation type="submission" date="2019-03" db="EMBL/GenBank/DDBJ databases">
        <title>The genome sequence of a newly discovered highly antifungal drug resistant Aspergillus species, Aspergillus tanneri NIH 1004.</title>
        <authorList>
            <person name="Mounaud S."/>
            <person name="Singh I."/>
            <person name="Joardar V."/>
            <person name="Pakala S."/>
            <person name="Pakala S."/>
            <person name="Venepally P."/>
            <person name="Hoover J."/>
            <person name="Nierman W."/>
            <person name="Chung J."/>
            <person name="Losada L."/>
        </authorList>
    </citation>
    <scope>NUCLEOTIDE SEQUENCE [LARGE SCALE GENOMIC DNA]</scope>
    <source>
        <strain evidence="1 2">NIH1004</strain>
    </source>
</reference>
<sequence length="80" mass="8990">MYLIALLKLEITHIIRDNYNGESFHRLSNVQGDGDSYAFHCICPSQTNLVSQEAGMKTYGIPNDIIAMLTQSLLFWPSPS</sequence>
<keyword evidence="2" id="KW-1185">Reference proteome</keyword>
<organism evidence="1 2">
    <name type="scientific">Aspergillus tanneri</name>
    <dbReference type="NCBI Taxonomy" id="1220188"/>
    <lineage>
        <taxon>Eukaryota</taxon>
        <taxon>Fungi</taxon>
        <taxon>Dikarya</taxon>
        <taxon>Ascomycota</taxon>
        <taxon>Pezizomycotina</taxon>
        <taxon>Eurotiomycetes</taxon>
        <taxon>Eurotiomycetidae</taxon>
        <taxon>Eurotiales</taxon>
        <taxon>Aspergillaceae</taxon>
        <taxon>Aspergillus</taxon>
        <taxon>Aspergillus subgen. Circumdati</taxon>
    </lineage>
</organism>
<comment type="caution">
    <text evidence="1">The sequence shown here is derived from an EMBL/GenBank/DDBJ whole genome shotgun (WGS) entry which is preliminary data.</text>
</comment>